<organism evidence="4 5">
    <name type="scientific">Faunimonas pinastri</name>
    <dbReference type="NCBI Taxonomy" id="1855383"/>
    <lineage>
        <taxon>Bacteria</taxon>
        <taxon>Pseudomonadati</taxon>
        <taxon>Pseudomonadota</taxon>
        <taxon>Alphaproteobacteria</taxon>
        <taxon>Hyphomicrobiales</taxon>
        <taxon>Afifellaceae</taxon>
        <taxon>Faunimonas</taxon>
    </lineage>
</organism>
<comment type="similarity">
    <text evidence="2">Belongs to the NAD(P)-dependent epimerase/dehydratase family.</text>
</comment>
<sequence>MAAPVSPNKAPGAAPGEGRIVVTGGAGFLGSNLVANLASQGEDVLIVDTLARPRVEENLNWLKERHGNRIAFERSDVRDAGKMAEAIRGAKAVVHLAAQVAVTTSVTDPVSDFEINARGTLNVLEAVRNGAPDAPVLFASTNKVYGKLMDLDAMKQEGERYVPRDPAFDKGLDETTPLAFYSPYGCSKGVADQYVLDYGRVYGLKTAVFRMSCLYGPRQFGTEDQGWVAHFLIAALTGRKITLYGDGYQVRDILYVDDAVNAYTRALADIDSMAGQAFNLGGGPANTVSLRELLSLIADITGVKPVTDFDEWRPGDQPWYVSNTDHLSRTSGWRAETSVRDGLSKLQSWLGTAFEAQGAAKRELRA</sequence>
<name>A0A1H9JXG0_9HYPH</name>
<dbReference type="OrthoDB" id="9811743at2"/>
<keyword evidence="5" id="KW-1185">Reference proteome</keyword>
<evidence type="ECO:0000313" key="5">
    <source>
        <dbReference type="Proteomes" id="UP000199647"/>
    </source>
</evidence>
<accession>A0A1H9JXG0</accession>
<reference evidence="4 5" key="1">
    <citation type="submission" date="2016-10" db="EMBL/GenBank/DDBJ databases">
        <authorList>
            <person name="de Groot N.N."/>
        </authorList>
    </citation>
    <scope>NUCLEOTIDE SEQUENCE [LARGE SCALE GENOMIC DNA]</scope>
    <source>
        <strain evidence="4 5">A52C2</strain>
    </source>
</reference>
<feature type="domain" description="NAD-dependent epimerase/dehydratase" evidence="3">
    <location>
        <begin position="20"/>
        <end position="281"/>
    </location>
</feature>
<dbReference type="Pfam" id="PF01370">
    <property type="entry name" value="Epimerase"/>
    <property type="match status" value="1"/>
</dbReference>
<dbReference type="Gene3D" id="3.40.50.720">
    <property type="entry name" value="NAD(P)-binding Rossmann-like Domain"/>
    <property type="match status" value="1"/>
</dbReference>
<gene>
    <name evidence="4" type="ORF">SAMN05216548_1095</name>
</gene>
<dbReference type="AlphaFoldDB" id="A0A1H9JXG0"/>
<evidence type="ECO:0000313" key="4">
    <source>
        <dbReference type="EMBL" id="SEQ91502.1"/>
    </source>
</evidence>
<dbReference type="RefSeq" id="WP_092497024.1">
    <property type="nucleotide sequence ID" value="NZ_FOFG01000009.1"/>
</dbReference>
<dbReference type="Proteomes" id="UP000199647">
    <property type="component" value="Unassembled WGS sequence"/>
</dbReference>
<evidence type="ECO:0000256" key="1">
    <source>
        <dbReference type="ARBA" id="ARBA00005125"/>
    </source>
</evidence>
<proteinExistence type="inferred from homology"/>
<evidence type="ECO:0000256" key="2">
    <source>
        <dbReference type="ARBA" id="ARBA00007637"/>
    </source>
</evidence>
<evidence type="ECO:0000259" key="3">
    <source>
        <dbReference type="Pfam" id="PF01370"/>
    </source>
</evidence>
<dbReference type="SUPFAM" id="SSF51735">
    <property type="entry name" value="NAD(P)-binding Rossmann-fold domains"/>
    <property type="match status" value="1"/>
</dbReference>
<dbReference type="STRING" id="1855383.SAMN05216548_1095"/>
<protein>
    <submittedName>
        <fullName evidence="4">CDP-paratose 2-epimerase</fullName>
    </submittedName>
</protein>
<dbReference type="InterPro" id="IPR036291">
    <property type="entry name" value="NAD(P)-bd_dom_sf"/>
</dbReference>
<comment type="pathway">
    <text evidence="1">Bacterial outer membrane biogenesis; LPS O-antigen biosynthesis.</text>
</comment>
<dbReference type="PANTHER" id="PTHR43000">
    <property type="entry name" value="DTDP-D-GLUCOSE 4,6-DEHYDRATASE-RELATED"/>
    <property type="match status" value="1"/>
</dbReference>
<dbReference type="EMBL" id="FOFG01000009">
    <property type="protein sequence ID" value="SEQ91502.1"/>
    <property type="molecule type" value="Genomic_DNA"/>
</dbReference>
<dbReference type="InterPro" id="IPR001509">
    <property type="entry name" value="Epimerase_deHydtase"/>
</dbReference>